<sequence length="708" mass="80895">MTQSFVETAKFLSSSTFDPPPYLRPPGGPYETTYTASFQTGRPYTSPHYSLRPLSRSFEFPSKILNGSSTGLEHLPYTAVTQRSIHKYSPQQWRTSNVLNVCSGEKERATAERLRDECSRLRTETALLTHRTQTDVNKKLEHRIHDITYWKTELEKQHSETVAEIKALQAFIGRLEKALAATERPLNVSKQCLDYRERRVKIDLVHDNVEAHISKEVEMIENVRALLKKTMDQAHEQLWLLRSAKTLLEKDLGDKYGSLGIDGKCSTMNNFSKDIHFAPHSVTIQQHSFTPDEWEAYSSENIAKAERERKASVALRSEINGILMQTYVDLRNIFETVNNEFSKRIEETLTAKRSLEKELARVMDEIASMENNVRDLRQAISDKENPLKVAHTRLDKRSLRPNVELCRDPVQYRLVGEVGEINVSIDRLRMRLAEAEASLMALLRNKERLEDDIEVKTNSLFIDRDQCMVIRQQKAKNRGKLFSTGFWSELISRESMAENKELLGGLYVQEQYDVDGTPDSFGRSQSYRVATTPLVDNGANGKDGDKPAKKLSKSKAKKREKKENLEDLKKELEIDWHTITLDEVCSRLETNTETGLTKEQAAENLKRDGPNSLTPPPTTPEWVKFCRQLFGGFAMLLWVGAILCFIAFGILVATEEEPSKDNLYLGIVFDCCCDCDRNLLILSRSQEFSNHGGLQKFGSSRGTCYAWW</sequence>
<name>A0A9W9ZZF7_9CNID</name>
<dbReference type="GO" id="GO:0005737">
    <property type="term" value="C:cytoplasm"/>
    <property type="evidence" value="ECO:0007669"/>
    <property type="project" value="UniProtKB-ARBA"/>
</dbReference>
<keyword evidence="16" id="KW-1185">Reference proteome</keyword>
<keyword evidence="3" id="KW-0963">Cytoplasm</keyword>
<gene>
    <name evidence="15" type="primary">TEKT1_2</name>
    <name evidence="15" type="ORF">OS493_023393</name>
</gene>
<comment type="similarity">
    <text evidence="2">Belongs to the tektin family.</text>
</comment>
<evidence type="ECO:0000256" key="10">
    <source>
        <dbReference type="ARBA" id="ARBA00045224"/>
    </source>
</evidence>
<dbReference type="EMBL" id="MU825413">
    <property type="protein sequence ID" value="KAJ7390681.1"/>
    <property type="molecule type" value="Genomic_DNA"/>
</dbReference>
<keyword evidence="4" id="KW-0282">Flagellum</keyword>
<keyword evidence="13" id="KW-0812">Transmembrane</keyword>
<dbReference type="Pfam" id="PF03148">
    <property type="entry name" value="Tektin"/>
    <property type="match status" value="1"/>
</dbReference>
<dbReference type="InterPro" id="IPR004014">
    <property type="entry name" value="ATPase_P-typ_cation-transptr_N"/>
</dbReference>
<feature type="coiled-coil region" evidence="11">
    <location>
        <begin position="425"/>
        <end position="459"/>
    </location>
</feature>
<dbReference type="GO" id="GO:0005929">
    <property type="term" value="C:cilium"/>
    <property type="evidence" value="ECO:0007669"/>
    <property type="project" value="UniProtKB-ARBA"/>
</dbReference>
<dbReference type="InterPro" id="IPR000435">
    <property type="entry name" value="Tektins"/>
</dbReference>
<evidence type="ECO:0000256" key="4">
    <source>
        <dbReference type="ARBA" id="ARBA00022846"/>
    </source>
</evidence>
<feature type="transmembrane region" description="Helical" evidence="13">
    <location>
        <begin position="629"/>
        <end position="653"/>
    </location>
</feature>
<dbReference type="Gene3D" id="2.70.150.10">
    <property type="entry name" value="Calcium-transporting ATPase, cytoplasmic transduction domain A"/>
    <property type="match status" value="1"/>
</dbReference>
<organism evidence="15 16">
    <name type="scientific">Desmophyllum pertusum</name>
    <dbReference type="NCBI Taxonomy" id="174260"/>
    <lineage>
        <taxon>Eukaryota</taxon>
        <taxon>Metazoa</taxon>
        <taxon>Cnidaria</taxon>
        <taxon>Anthozoa</taxon>
        <taxon>Hexacorallia</taxon>
        <taxon>Scleractinia</taxon>
        <taxon>Caryophylliina</taxon>
        <taxon>Caryophylliidae</taxon>
        <taxon>Desmophyllum</taxon>
    </lineage>
</organism>
<comment type="caution">
    <text evidence="15">The sequence shown here is derived from an EMBL/GenBank/DDBJ whole genome shotgun (WGS) entry which is preliminary data.</text>
</comment>
<evidence type="ECO:0000256" key="12">
    <source>
        <dbReference type="SAM" id="MobiDB-lite"/>
    </source>
</evidence>
<feature type="coiled-coil region" evidence="11">
    <location>
        <begin position="338"/>
        <end position="379"/>
    </location>
</feature>
<dbReference type="Pfam" id="PF00690">
    <property type="entry name" value="Cation_ATPase_N"/>
    <property type="match status" value="1"/>
</dbReference>
<dbReference type="Proteomes" id="UP001163046">
    <property type="component" value="Unassembled WGS sequence"/>
</dbReference>
<proteinExistence type="inferred from homology"/>
<comment type="subcellular location">
    <subcellularLocation>
        <location evidence="1">Cytoplasm</location>
        <location evidence="1">Cytoskeleton</location>
        <location evidence="1">Flagellum axoneme</location>
    </subcellularLocation>
</comment>
<dbReference type="InterPro" id="IPR048256">
    <property type="entry name" value="Tektin-like"/>
</dbReference>
<comment type="function">
    <text evidence="10">Microtubule inner protein (MIP) part of the dynein-decorated doublet microtubules (DMTs) in cilia and flagellar axoneme. Forms filamentous polymers in the walls of ciliary and flagellar microtubules.</text>
</comment>
<feature type="compositionally biased region" description="Basic and acidic residues" evidence="12">
    <location>
        <begin position="600"/>
        <end position="609"/>
    </location>
</feature>
<dbReference type="PANTHER" id="PTHR19960">
    <property type="entry name" value="TEKTIN"/>
    <property type="match status" value="1"/>
</dbReference>
<dbReference type="Gene3D" id="1.20.1110.10">
    <property type="entry name" value="Calcium-transporting ATPase, transmembrane domain"/>
    <property type="match status" value="1"/>
</dbReference>
<evidence type="ECO:0000256" key="6">
    <source>
        <dbReference type="ARBA" id="ARBA00023069"/>
    </source>
</evidence>
<evidence type="ECO:0000256" key="2">
    <source>
        <dbReference type="ARBA" id="ARBA00007209"/>
    </source>
</evidence>
<reference evidence="15" key="1">
    <citation type="submission" date="2023-01" db="EMBL/GenBank/DDBJ databases">
        <title>Genome assembly of the deep-sea coral Lophelia pertusa.</title>
        <authorList>
            <person name="Herrera S."/>
            <person name="Cordes E."/>
        </authorList>
    </citation>
    <scope>NUCLEOTIDE SEQUENCE</scope>
    <source>
        <strain evidence="15">USNM1676648</strain>
        <tissue evidence="15">Polyp</tissue>
    </source>
</reference>
<evidence type="ECO:0000256" key="1">
    <source>
        <dbReference type="ARBA" id="ARBA00004611"/>
    </source>
</evidence>
<dbReference type="GO" id="GO:0060271">
    <property type="term" value="P:cilium assembly"/>
    <property type="evidence" value="ECO:0007669"/>
    <property type="project" value="TreeGrafter"/>
</dbReference>
<dbReference type="InterPro" id="IPR023298">
    <property type="entry name" value="ATPase_P-typ_TM_dom_sf"/>
</dbReference>
<evidence type="ECO:0000313" key="16">
    <source>
        <dbReference type="Proteomes" id="UP001163046"/>
    </source>
</evidence>
<feature type="compositionally biased region" description="Basic residues" evidence="12">
    <location>
        <begin position="549"/>
        <end position="559"/>
    </location>
</feature>
<dbReference type="PRINTS" id="PR00511">
    <property type="entry name" value="TEKTIN"/>
</dbReference>
<evidence type="ECO:0000313" key="15">
    <source>
        <dbReference type="EMBL" id="KAJ7390681.1"/>
    </source>
</evidence>
<dbReference type="GO" id="GO:0060294">
    <property type="term" value="P:cilium movement involved in cell motility"/>
    <property type="evidence" value="ECO:0007669"/>
    <property type="project" value="InterPro"/>
</dbReference>
<keyword evidence="6" id="KW-0969">Cilium</keyword>
<feature type="region of interest" description="Disordered" evidence="12">
    <location>
        <begin position="592"/>
        <end position="615"/>
    </location>
</feature>
<protein>
    <recommendedName>
        <fullName evidence="9">Tektin-1</fullName>
    </recommendedName>
</protein>
<accession>A0A9W9ZZF7</accession>
<evidence type="ECO:0000256" key="8">
    <source>
        <dbReference type="ARBA" id="ARBA00023273"/>
    </source>
</evidence>
<dbReference type="PANTHER" id="PTHR19960:SF25">
    <property type="entry name" value="TEKTIN-1"/>
    <property type="match status" value="1"/>
</dbReference>
<evidence type="ECO:0000256" key="9">
    <source>
        <dbReference type="ARBA" id="ARBA00039960"/>
    </source>
</evidence>
<evidence type="ECO:0000256" key="13">
    <source>
        <dbReference type="SAM" id="Phobius"/>
    </source>
</evidence>
<keyword evidence="8" id="KW-0966">Cell projection</keyword>
<dbReference type="GO" id="GO:0015630">
    <property type="term" value="C:microtubule cytoskeleton"/>
    <property type="evidence" value="ECO:0007669"/>
    <property type="project" value="TreeGrafter"/>
</dbReference>
<evidence type="ECO:0000259" key="14">
    <source>
        <dbReference type="SMART" id="SM00831"/>
    </source>
</evidence>
<feature type="region of interest" description="Disordered" evidence="12">
    <location>
        <begin position="519"/>
        <end position="559"/>
    </location>
</feature>
<dbReference type="OrthoDB" id="10054259at2759"/>
<evidence type="ECO:0000256" key="3">
    <source>
        <dbReference type="ARBA" id="ARBA00022490"/>
    </source>
</evidence>
<keyword evidence="5 11" id="KW-0175">Coiled coil</keyword>
<evidence type="ECO:0000256" key="11">
    <source>
        <dbReference type="SAM" id="Coils"/>
    </source>
</evidence>
<evidence type="ECO:0000256" key="5">
    <source>
        <dbReference type="ARBA" id="ARBA00023054"/>
    </source>
</evidence>
<dbReference type="SMART" id="SM00831">
    <property type="entry name" value="Cation_ATPase_N"/>
    <property type="match status" value="1"/>
</dbReference>
<keyword evidence="7" id="KW-0206">Cytoskeleton</keyword>
<dbReference type="GO" id="GO:0005634">
    <property type="term" value="C:nucleus"/>
    <property type="evidence" value="ECO:0007669"/>
    <property type="project" value="TreeGrafter"/>
</dbReference>
<keyword evidence="13" id="KW-0472">Membrane</keyword>
<dbReference type="SUPFAM" id="SSF81665">
    <property type="entry name" value="Calcium ATPase, transmembrane domain M"/>
    <property type="match status" value="1"/>
</dbReference>
<dbReference type="AlphaFoldDB" id="A0A9W9ZZF7"/>
<keyword evidence="13" id="KW-1133">Transmembrane helix</keyword>
<feature type="domain" description="Cation-transporting P-type ATPase N-terminal" evidence="14">
    <location>
        <begin position="575"/>
        <end position="649"/>
    </location>
</feature>
<evidence type="ECO:0000256" key="7">
    <source>
        <dbReference type="ARBA" id="ARBA00023212"/>
    </source>
</evidence>